<evidence type="ECO:0000256" key="8">
    <source>
        <dbReference type="ARBA" id="ARBA00022519"/>
    </source>
</evidence>
<evidence type="ECO:0000256" key="20">
    <source>
        <dbReference type="ARBA" id="ARBA00023251"/>
    </source>
</evidence>
<evidence type="ECO:0000256" key="2">
    <source>
        <dbReference type="ARBA" id="ARBA00004752"/>
    </source>
</evidence>
<organism evidence="32 33">
    <name type="scientific">Sphingobium subterraneum</name>
    <dbReference type="NCBI Taxonomy" id="627688"/>
    <lineage>
        <taxon>Bacteria</taxon>
        <taxon>Pseudomonadati</taxon>
        <taxon>Pseudomonadota</taxon>
        <taxon>Alphaproteobacteria</taxon>
        <taxon>Sphingomonadales</taxon>
        <taxon>Sphingomonadaceae</taxon>
        <taxon>Sphingobium</taxon>
    </lineage>
</organism>
<keyword evidence="16" id="KW-0735">Signal-anchor</keyword>
<dbReference type="Proteomes" id="UP000552700">
    <property type="component" value="Unassembled WGS sequence"/>
</dbReference>
<dbReference type="InterPro" id="IPR001264">
    <property type="entry name" value="Glyco_trans_51"/>
</dbReference>
<dbReference type="InterPro" id="IPR023346">
    <property type="entry name" value="Lysozyme-like_dom_sf"/>
</dbReference>
<comment type="pathway">
    <text evidence="2">Cell wall biogenesis; peptidoglycan biosynthesis.</text>
</comment>
<dbReference type="GO" id="GO:0009002">
    <property type="term" value="F:serine-type D-Ala-D-Ala carboxypeptidase activity"/>
    <property type="evidence" value="ECO:0007669"/>
    <property type="project" value="UniProtKB-EC"/>
</dbReference>
<evidence type="ECO:0000256" key="25">
    <source>
        <dbReference type="ARBA" id="ARBA00049902"/>
    </source>
</evidence>
<dbReference type="GO" id="GO:0008955">
    <property type="term" value="F:peptidoglycan glycosyltransferase activity"/>
    <property type="evidence" value="ECO:0007669"/>
    <property type="project" value="UniProtKB-EC"/>
</dbReference>
<keyword evidence="33" id="KW-1185">Reference proteome</keyword>
<comment type="catalytic activity">
    <reaction evidence="23">
        <text>Preferential cleavage: (Ac)2-L-Lys-D-Ala-|-D-Ala. Also transpeptidation of peptidyl-alanyl moieties that are N-acyl substituents of D-alanine.</text>
        <dbReference type="EC" id="3.4.16.4"/>
    </reaction>
</comment>
<dbReference type="GO" id="GO:0030288">
    <property type="term" value="C:outer membrane-bounded periplasmic space"/>
    <property type="evidence" value="ECO:0007669"/>
    <property type="project" value="TreeGrafter"/>
</dbReference>
<dbReference type="GO" id="GO:0009252">
    <property type="term" value="P:peptidoglycan biosynthetic process"/>
    <property type="evidence" value="ECO:0007669"/>
    <property type="project" value="UniProtKB-UniPathway"/>
</dbReference>
<comment type="caution">
    <text evidence="32">The sequence shown here is derived from an EMBL/GenBank/DDBJ whole genome shotgun (WGS) entry which is preliminary data.</text>
</comment>
<evidence type="ECO:0000259" key="31">
    <source>
        <dbReference type="Pfam" id="PF17092"/>
    </source>
</evidence>
<evidence type="ECO:0000256" key="18">
    <source>
        <dbReference type="ARBA" id="ARBA00022989"/>
    </source>
</evidence>
<keyword evidence="19 28" id="KW-0472">Membrane</keyword>
<keyword evidence="15" id="KW-0133">Cell shape</keyword>
<dbReference type="Gene3D" id="2.40.50.140">
    <property type="entry name" value="Nucleic acid-binding proteins"/>
    <property type="match status" value="1"/>
</dbReference>
<feature type="transmembrane region" description="Helical" evidence="28">
    <location>
        <begin position="41"/>
        <end position="59"/>
    </location>
</feature>
<keyword evidence="11 32" id="KW-0328">Glycosyltransferase</keyword>
<evidence type="ECO:0000256" key="4">
    <source>
        <dbReference type="ARBA" id="ARBA00007739"/>
    </source>
</evidence>
<feature type="domain" description="Penicillin-binding protein transpeptidase" evidence="29">
    <location>
        <begin position="460"/>
        <end position="750"/>
    </location>
</feature>
<dbReference type="InterPro" id="IPR036950">
    <property type="entry name" value="PBP_transglycosylase"/>
</dbReference>
<evidence type="ECO:0000259" key="30">
    <source>
        <dbReference type="Pfam" id="PF00912"/>
    </source>
</evidence>
<evidence type="ECO:0000256" key="23">
    <source>
        <dbReference type="ARBA" id="ARBA00034000"/>
    </source>
</evidence>
<dbReference type="GO" id="GO:0008658">
    <property type="term" value="F:penicillin binding"/>
    <property type="evidence" value="ECO:0007669"/>
    <property type="project" value="InterPro"/>
</dbReference>
<dbReference type="UniPathway" id="UPA00219"/>
<dbReference type="SUPFAM" id="SSF53955">
    <property type="entry name" value="Lysozyme-like"/>
    <property type="match status" value="1"/>
</dbReference>
<dbReference type="EC" id="2.4.99.28" evidence="24"/>
<evidence type="ECO:0000256" key="27">
    <source>
        <dbReference type="SAM" id="MobiDB-lite"/>
    </source>
</evidence>
<keyword evidence="22" id="KW-0961">Cell wall biogenesis/degradation</keyword>
<dbReference type="InterPro" id="IPR012340">
    <property type="entry name" value="NA-bd_OB-fold"/>
</dbReference>
<dbReference type="GO" id="GO:0046677">
    <property type="term" value="P:response to antibiotic"/>
    <property type="evidence" value="ECO:0007669"/>
    <property type="project" value="UniProtKB-KW"/>
</dbReference>
<keyword evidence="13 28" id="KW-0812">Transmembrane</keyword>
<dbReference type="RefSeq" id="WP_184081087.1">
    <property type="nucleotide sequence ID" value="NZ_JACIJP010000004.1"/>
</dbReference>
<keyword evidence="14 32" id="KW-0378">Hydrolase</keyword>
<reference evidence="32 33" key="1">
    <citation type="submission" date="2020-08" db="EMBL/GenBank/DDBJ databases">
        <title>Genomic Encyclopedia of Type Strains, Phase IV (KMG-IV): sequencing the most valuable type-strain genomes for metagenomic binning, comparative biology and taxonomic classification.</title>
        <authorList>
            <person name="Goeker M."/>
        </authorList>
    </citation>
    <scope>NUCLEOTIDE SEQUENCE [LARGE SCALE GENOMIC DNA]</scope>
    <source>
        <strain evidence="32 33">DSM 102255</strain>
    </source>
</reference>
<evidence type="ECO:0000256" key="12">
    <source>
        <dbReference type="ARBA" id="ARBA00022679"/>
    </source>
</evidence>
<evidence type="ECO:0000256" key="24">
    <source>
        <dbReference type="ARBA" id="ARBA00044770"/>
    </source>
</evidence>
<dbReference type="Pfam" id="PF00912">
    <property type="entry name" value="Transgly"/>
    <property type="match status" value="1"/>
</dbReference>
<comment type="pathway">
    <text evidence="26">Glycan biosynthesis.</text>
</comment>
<dbReference type="GO" id="GO:0008360">
    <property type="term" value="P:regulation of cell shape"/>
    <property type="evidence" value="ECO:0007669"/>
    <property type="project" value="UniProtKB-KW"/>
</dbReference>
<evidence type="ECO:0000256" key="22">
    <source>
        <dbReference type="ARBA" id="ARBA00023316"/>
    </source>
</evidence>
<dbReference type="FunFam" id="1.10.3810.10:FF:000003">
    <property type="entry name" value="Penicillin-binding protein 1a"/>
    <property type="match status" value="1"/>
</dbReference>
<keyword evidence="12 32" id="KW-0808">Transferase</keyword>
<protein>
    <recommendedName>
        <fullName evidence="6">Penicillin-binding protein 1A</fullName>
        <ecNumber evidence="24">2.4.99.28</ecNumber>
        <ecNumber evidence="5">3.4.16.4</ecNumber>
    </recommendedName>
</protein>
<dbReference type="GO" id="GO:0005886">
    <property type="term" value="C:plasma membrane"/>
    <property type="evidence" value="ECO:0007669"/>
    <property type="project" value="UniProtKB-SubCell"/>
</dbReference>
<keyword evidence="17" id="KW-0573">Peptidoglycan synthesis</keyword>
<comment type="similarity">
    <text evidence="3">In the C-terminal section; belongs to the transpeptidase family.</text>
</comment>
<evidence type="ECO:0000256" key="5">
    <source>
        <dbReference type="ARBA" id="ARBA00012448"/>
    </source>
</evidence>
<evidence type="ECO:0000256" key="3">
    <source>
        <dbReference type="ARBA" id="ARBA00007090"/>
    </source>
</evidence>
<dbReference type="Pfam" id="PF00905">
    <property type="entry name" value="Transpeptidase"/>
    <property type="match status" value="1"/>
</dbReference>
<comment type="catalytic activity">
    <reaction evidence="25">
        <text>[GlcNAc-(1-&gt;4)-Mur2Ac(oyl-L-Ala-gamma-D-Glu-L-Lys-D-Ala-D-Ala)](n)-di-trans,octa-cis-undecaprenyl diphosphate + beta-D-GlcNAc-(1-&gt;4)-Mur2Ac(oyl-L-Ala-gamma-D-Glu-L-Lys-D-Ala-D-Ala)-di-trans,octa-cis-undecaprenyl diphosphate = [GlcNAc-(1-&gt;4)-Mur2Ac(oyl-L-Ala-gamma-D-Glu-L-Lys-D-Ala-D-Ala)](n+1)-di-trans,octa-cis-undecaprenyl diphosphate + di-trans,octa-cis-undecaprenyl diphosphate + H(+)</text>
        <dbReference type="Rhea" id="RHEA:23708"/>
        <dbReference type="Rhea" id="RHEA-COMP:9602"/>
        <dbReference type="Rhea" id="RHEA-COMP:9603"/>
        <dbReference type="ChEBI" id="CHEBI:15378"/>
        <dbReference type="ChEBI" id="CHEBI:58405"/>
        <dbReference type="ChEBI" id="CHEBI:60033"/>
        <dbReference type="ChEBI" id="CHEBI:78435"/>
        <dbReference type="EC" id="2.4.99.28"/>
    </reaction>
</comment>
<dbReference type="EMBL" id="JACIJP010000004">
    <property type="protein sequence ID" value="MBB6124784.1"/>
    <property type="molecule type" value="Genomic_DNA"/>
</dbReference>
<gene>
    <name evidence="32" type="ORF">FHS92_002537</name>
</gene>
<name>A0A841J258_9SPHN</name>
<dbReference type="AlphaFoldDB" id="A0A841J258"/>
<evidence type="ECO:0000256" key="21">
    <source>
        <dbReference type="ARBA" id="ARBA00023268"/>
    </source>
</evidence>
<dbReference type="PANTHER" id="PTHR32282">
    <property type="entry name" value="BINDING PROTEIN TRANSPEPTIDASE, PUTATIVE-RELATED"/>
    <property type="match status" value="1"/>
</dbReference>
<evidence type="ECO:0000256" key="16">
    <source>
        <dbReference type="ARBA" id="ARBA00022968"/>
    </source>
</evidence>
<comment type="subcellular location">
    <subcellularLocation>
        <location evidence="1">Cell inner membrane</location>
        <topology evidence="1">Single-pass type II membrane protein</topology>
    </subcellularLocation>
</comment>
<evidence type="ECO:0000256" key="19">
    <source>
        <dbReference type="ARBA" id="ARBA00023136"/>
    </source>
</evidence>
<evidence type="ECO:0000256" key="15">
    <source>
        <dbReference type="ARBA" id="ARBA00022960"/>
    </source>
</evidence>
<keyword evidence="9" id="KW-0121">Carboxypeptidase</keyword>
<keyword evidence="7" id="KW-1003">Cell membrane</keyword>
<evidence type="ECO:0000256" key="28">
    <source>
        <dbReference type="SAM" id="Phobius"/>
    </source>
</evidence>
<keyword evidence="20" id="KW-0046">Antibiotic resistance</keyword>
<keyword evidence="21" id="KW-0511">Multifunctional enzyme</keyword>
<feature type="compositionally biased region" description="Polar residues" evidence="27">
    <location>
        <begin position="836"/>
        <end position="845"/>
    </location>
</feature>
<evidence type="ECO:0000256" key="10">
    <source>
        <dbReference type="ARBA" id="ARBA00022670"/>
    </source>
</evidence>
<accession>A0A841J258</accession>
<evidence type="ECO:0000256" key="7">
    <source>
        <dbReference type="ARBA" id="ARBA00022475"/>
    </source>
</evidence>
<evidence type="ECO:0000256" key="13">
    <source>
        <dbReference type="ARBA" id="ARBA00022692"/>
    </source>
</evidence>
<evidence type="ECO:0000256" key="9">
    <source>
        <dbReference type="ARBA" id="ARBA00022645"/>
    </source>
</evidence>
<proteinExistence type="inferred from homology"/>
<dbReference type="InterPro" id="IPR001460">
    <property type="entry name" value="PCN-bd_Tpept"/>
</dbReference>
<keyword evidence="18 28" id="KW-1133">Transmembrane helix</keyword>
<dbReference type="SUPFAM" id="SSF56601">
    <property type="entry name" value="beta-lactamase/transpeptidase-like"/>
    <property type="match status" value="1"/>
</dbReference>
<keyword evidence="10" id="KW-0645">Protease</keyword>
<evidence type="ECO:0000256" key="1">
    <source>
        <dbReference type="ARBA" id="ARBA00004249"/>
    </source>
</evidence>
<feature type="region of interest" description="Disordered" evidence="27">
    <location>
        <begin position="815"/>
        <end position="845"/>
    </location>
</feature>
<sequence length="845" mass="92909">MEEAQPGQSFRDHFAYRLKRDASGARVGLGEAWRNRWFRRAVYAAGAFLLFIGLFWLLVARDLPDASALASYEPPLPTIVRDVNGEPIHSYARERRVQLQYDDYPPLLIRAYLAAEDKTFFSHHGVDIPGFIGAVFDYVTKIGSGERAKGGSTITQQVAKNLLIGDEYSPTRKIKEMILAYRIENALSKQQILELYLNQIFLGRNAYGVQAASRAYFDKDVNQLALHEIAYLAILPKGPSNYRPESETGHARAIERRDYVLREMRDNNWITPAQYSEAAAMPLGTVRQMGSPYGNEGGYYMEEVRRRLIAQFGETAKDGPNSIYAGGLWVRTPLDPVIQKHTADALRAGLLRYDVGHGWSGPVGTITMDDQWRRRLAGAFVGVDYNNWKVAVVVSREGGAAQLGFADGTTGVLPASAAQAGYRKTGGPAFNAMKPGDLIVVSPTGGGNWQLRNIPEVSGGMMVEATRTGRVYAMQGGFDARLSSYNRATQAQRQPGSTIKPFVYAAALDNGMTPASIIVDGPFCVYQGGRLGQKCFKNFSGAGAGPQTMRWGVEQSRNLMTVRAASTTGMDRVVRTIKAMGIGDYQPYLAFALGAGETTVEKMVNAYAMLANHGRQLQPKAIDYVQDRRGRVIWPEKWRPCEGCNSVDWDGKPMPRFAPEGRQAMNPMTAFQVVHITEGVIQRGTATVLRDLERPLFGKTGTTNGPTNVWFVGGSPDIVAGVYLGYDTPRSLGGYAQGGRIAAPIWKQAMTPVLEAMPKTPFIAPAGIRMVRIDRRSGKRVYGAWPTDDPKAPVIWEAFKPETEPRRTIRKEEIADQQKARANAGASGGTRGSDNDFLQSQGGIY</sequence>
<evidence type="ECO:0000256" key="14">
    <source>
        <dbReference type="ARBA" id="ARBA00022801"/>
    </source>
</evidence>
<dbReference type="Gene3D" id="1.10.3810.10">
    <property type="entry name" value="Biosynthetic peptidoglycan transglycosylase-like"/>
    <property type="match status" value="1"/>
</dbReference>
<evidence type="ECO:0000259" key="29">
    <source>
        <dbReference type="Pfam" id="PF00905"/>
    </source>
</evidence>
<dbReference type="GO" id="GO:0006508">
    <property type="term" value="P:proteolysis"/>
    <property type="evidence" value="ECO:0007669"/>
    <property type="project" value="UniProtKB-KW"/>
</dbReference>
<dbReference type="InterPro" id="IPR031376">
    <property type="entry name" value="PCB_OB"/>
</dbReference>
<dbReference type="PANTHER" id="PTHR32282:SF27">
    <property type="entry name" value="PENICILLIN-BINDING PROTEIN 1A"/>
    <property type="match status" value="1"/>
</dbReference>
<dbReference type="InterPro" id="IPR050396">
    <property type="entry name" value="Glycosyltr_51/Transpeptidase"/>
</dbReference>
<evidence type="ECO:0000256" key="6">
    <source>
        <dbReference type="ARBA" id="ARBA00018638"/>
    </source>
</evidence>
<evidence type="ECO:0000313" key="32">
    <source>
        <dbReference type="EMBL" id="MBB6124784.1"/>
    </source>
</evidence>
<keyword evidence="8" id="KW-0997">Cell inner membrane</keyword>
<dbReference type="InterPro" id="IPR012338">
    <property type="entry name" value="Beta-lactam/transpept-like"/>
</dbReference>
<dbReference type="Pfam" id="PF17092">
    <property type="entry name" value="PCB_OB"/>
    <property type="match status" value="1"/>
</dbReference>
<feature type="domain" description="Glycosyl transferase family 51" evidence="30">
    <location>
        <begin position="85"/>
        <end position="264"/>
    </location>
</feature>
<dbReference type="EC" id="3.4.16.4" evidence="5"/>
<evidence type="ECO:0000313" key="33">
    <source>
        <dbReference type="Proteomes" id="UP000552700"/>
    </source>
</evidence>
<feature type="domain" description="Penicillin-binding protein OB-like" evidence="31">
    <location>
        <begin position="359"/>
        <end position="457"/>
    </location>
</feature>
<evidence type="ECO:0000256" key="11">
    <source>
        <dbReference type="ARBA" id="ARBA00022676"/>
    </source>
</evidence>
<comment type="similarity">
    <text evidence="4">In the N-terminal section; belongs to the glycosyltransferase 51 family.</text>
</comment>
<evidence type="ECO:0000256" key="26">
    <source>
        <dbReference type="ARBA" id="ARBA00060592"/>
    </source>
</evidence>
<dbReference type="GO" id="GO:0071555">
    <property type="term" value="P:cell wall organization"/>
    <property type="evidence" value="ECO:0007669"/>
    <property type="project" value="UniProtKB-KW"/>
</dbReference>
<dbReference type="Gene3D" id="3.40.710.10">
    <property type="entry name" value="DD-peptidase/beta-lactamase superfamily"/>
    <property type="match status" value="1"/>
</dbReference>
<evidence type="ECO:0000256" key="17">
    <source>
        <dbReference type="ARBA" id="ARBA00022984"/>
    </source>
</evidence>